<comment type="caution">
    <text evidence="2">The sequence shown here is derived from an EMBL/GenBank/DDBJ whole genome shotgun (WGS) entry which is preliminary data.</text>
</comment>
<evidence type="ECO:0000313" key="2">
    <source>
        <dbReference type="EMBL" id="TNN25157.1"/>
    </source>
</evidence>
<gene>
    <name evidence="2" type="ORF">EYF80_064715</name>
</gene>
<dbReference type="EMBL" id="SRLO01013282">
    <property type="protein sequence ID" value="TNN25157.1"/>
    <property type="molecule type" value="Genomic_DNA"/>
</dbReference>
<reference evidence="2 3" key="1">
    <citation type="submission" date="2019-03" db="EMBL/GenBank/DDBJ databases">
        <title>First draft genome of Liparis tanakae, snailfish: a comprehensive survey of snailfish specific genes.</title>
        <authorList>
            <person name="Kim W."/>
            <person name="Song I."/>
            <person name="Jeong J.-H."/>
            <person name="Kim D."/>
            <person name="Kim S."/>
            <person name="Ryu S."/>
            <person name="Song J.Y."/>
            <person name="Lee S.K."/>
        </authorList>
    </citation>
    <scope>NUCLEOTIDE SEQUENCE [LARGE SCALE GENOMIC DNA]</scope>
    <source>
        <tissue evidence="2">Muscle</tissue>
    </source>
</reference>
<feature type="compositionally biased region" description="Low complexity" evidence="1">
    <location>
        <begin position="34"/>
        <end position="49"/>
    </location>
</feature>
<organism evidence="2 3">
    <name type="scientific">Liparis tanakae</name>
    <name type="common">Tanaka's snailfish</name>
    <dbReference type="NCBI Taxonomy" id="230148"/>
    <lineage>
        <taxon>Eukaryota</taxon>
        <taxon>Metazoa</taxon>
        <taxon>Chordata</taxon>
        <taxon>Craniata</taxon>
        <taxon>Vertebrata</taxon>
        <taxon>Euteleostomi</taxon>
        <taxon>Actinopterygii</taxon>
        <taxon>Neopterygii</taxon>
        <taxon>Teleostei</taxon>
        <taxon>Neoteleostei</taxon>
        <taxon>Acanthomorphata</taxon>
        <taxon>Eupercaria</taxon>
        <taxon>Perciformes</taxon>
        <taxon>Cottioidei</taxon>
        <taxon>Cottales</taxon>
        <taxon>Liparidae</taxon>
        <taxon>Liparis</taxon>
    </lineage>
</organism>
<keyword evidence="3" id="KW-1185">Reference proteome</keyword>
<evidence type="ECO:0000313" key="3">
    <source>
        <dbReference type="Proteomes" id="UP000314294"/>
    </source>
</evidence>
<accession>A0A4Z2E8M0</accession>
<name>A0A4Z2E8M0_9TELE</name>
<feature type="region of interest" description="Disordered" evidence="1">
    <location>
        <begin position="29"/>
        <end position="80"/>
    </location>
</feature>
<protein>
    <submittedName>
        <fullName evidence="2">Uncharacterized protein</fullName>
    </submittedName>
</protein>
<proteinExistence type="predicted"/>
<evidence type="ECO:0000256" key="1">
    <source>
        <dbReference type="SAM" id="MobiDB-lite"/>
    </source>
</evidence>
<dbReference type="AlphaFoldDB" id="A0A4Z2E8M0"/>
<sequence length="94" mass="9777">MEAGDEVLQVLQVCEAVQELRAVIVTNVDGDSMSSSPPGAGAGAGAKPSQVRAEGSNTRRRAPSGTTEVVKPGRSSGGNFHFAGAKHFYKYTIK</sequence>
<dbReference type="Proteomes" id="UP000314294">
    <property type="component" value="Unassembled WGS sequence"/>
</dbReference>